<reference evidence="4 5" key="1">
    <citation type="submission" date="2015-04" db="EMBL/GenBank/DDBJ databases">
        <title>Draft Genome Sequence of the Novel Agar-Digesting Marine Bacterium Q1.</title>
        <authorList>
            <person name="Li Y."/>
            <person name="Li D."/>
            <person name="Chen G."/>
            <person name="Du Z."/>
        </authorList>
    </citation>
    <scope>NUCLEOTIDE SEQUENCE [LARGE SCALE GENOMIC DNA]</scope>
    <source>
        <strain evidence="4 5">Q1</strain>
    </source>
</reference>
<dbReference type="SMART" id="SM00267">
    <property type="entry name" value="GGDEF"/>
    <property type="match status" value="1"/>
</dbReference>
<accession>A0A0J8GYD4</accession>
<keyword evidence="1" id="KW-1133">Transmembrane helix</keyword>
<evidence type="ECO:0000259" key="3">
    <source>
        <dbReference type="PROSITE" id="PS50887"/>
    </source>
</evidence>
<keyword evidence="1" id="KW-0472">Membrane</keyword>
<keyword evidence="5" id="KW-1185">Reference proteome</keyword>
<evidence type="ECO:0000313" key="4">
    <source>
        <dbReference type="EMBL" id="KMT66249.1"/>
    </source>
</evidence>
<dbReference type="SMART" id="SM00052">
    <property type="entry name" value="EAL"/>
    <property type="match status" value="1"/>
</dbReference>
<dbReference type="InterPro" id="IPR029787">
    <property type="entry name" value="Nucleotide_cyclase"/>
</dbReference>
<dbReference type="InterPro" id="IPR043128">
    <property type="entry name" value="Rev_trsase/Diguanyl_cyclase"/>
</dbReference>
<dbReference type="Pfam" id="PF00990">
    <property type="entry name" value="GGDEF"/>
    <property type="match status" value="1"/>
</dbReference>
<name>A0A0J8GYD4_9ALTE</name>
<dbReference type="SUPFAM" id="SSF141868">
    <property type="entry name" value="EAL domain-like"/>
    <property type="match status" value="1"/>
</dbReference>
<feature type="domain" description="GGDEF" evidence="3">
    <location>
        <begin position="266"/>
        <end position="412"/>
    </location>
</feature>
<dbReference type="CDD" id="cd01948">
    <property type="entry name" value="EAL"/>
    <property type="match status" value="1"/>
</dbReference>
<dbReference type="PANTHER" id="PTHR33121:SF79">
    <property type="entry name" value="CYCLIC DI-GMP PHOSPHODIESTERASE PDED-RELATED"/>
    <property type="match status" value="1"/>
</dbReference>
<dbReference type="InterPro" id="IPR000160">
    <property type="entry name" value="GGDEF_dom"/>
</dbReference>
<dbReference type="InterPro" id="IPR050706">
    <property type="entry name" value="Cyclic-di-GMP_PDE-like"/>
</dbReference>
<dbReference type="Pfam" id="PF00563">
    <property type="entry name" value="EAL"/>
    <property type="match status" value="1"/>
</dbReference>
<feature type="transmembrane region" description="Helical" evidence="1">
    <location>
        <begin position="40"/>
        <end position="61"/>
    </location>
</feature>
<feature type="transmembrane region" description="Helical" evidence="1">
    <location>
        <begin position="171"/>
        <end position="188"/>
    </location>
</feature>
<dbReference type="PROSITE" id="PS50883">
    <property type="entry name" value="EAL"/>
    <property type="match status" value="1"/>
</dbReference>
<organism evidence="4 5">
    <name type="scientific">Catenovulum maritimum</name>
    <dbReference type="NCBI Taxonomy" id="1513271"/>
    <lineage>
        <taxon>Bacteria</taxon>
        <taxon>Pseudomonadati</taxon>
        <taxon>Pseudomonadota</taxon>
        <taxon>Gammaproteobacteria</taxon>
        <taxon>Alteromonadales</taxon>
        <taxon>Alteromonadaceae</taxon>
        <taxon>Catenovulum</taxon>
    </lineage>
</organism>
<dbReference type="InterPro" id="IPR035919">
    <property type="entry name" value="EAL_sf"/>
</dbReference>
<keyword evidence="1" id="KW-0812">Transmembrane</keyword>
<dbReference type="PROSITE" id="PS50887">
    <property type="entry name" value="GGDEF"/>
    <property type="match status" value="1"/>
</dbReference>
<gene>
    <name evidence="4" type="ORF">XM47_04445</name>
</gene>
<feature type="domain" description="EAL" evidence="2">
    <location>
        <begin position="418"/>
        <end position="671"/>
    </location>
</feature>
<comment type="caution">
    <text evidence="4">The sequence shown here is derived from an EMBL/GenBank/DDBJ whole genome shotgun (WGS) entry which is preliminary data.</text>
</comment>
<dbReference type="GO" id="GO:0071111">
    <property type="term" value="F:cyclic-guanylate-specific phosphodiesterase activity"/>
    <property type="evidence" value="ECO:0007669"/>
    <property type="project" value="InterPro"/>
</dbReference>
<feature type="transmembrane region" description="Helical" evidence="1">
    <location>
        <begin position="92"/>
        <end position="113"/>
    </location>
</feature>
<dbReference type="InterPro" id="IPR001633">
    <property type="entry name" value="EAL_dom"/>
</dbReference>
<feature type="transmembrane region" description="Helical" evidence="1">
    <location>
        <begin position="120"/>
        <end position="140"/>
    </location>
</feature>
<evidence type="ECO:0000313" key="5">
    <source>
        <dbReference type="Proteomes" id="UP000037600"/>
    </source>
</evidence>
<feature type="transmembrane region" description="Helical" evidence="1">
    <location>
        <begin position="146"/>
        <end position="164"/>
    </location>
</feature>
<protein>
    <recommendedName>
        <fullName evidence="6">EAL domain-containing protein</fullName>
    </recommendedName>
</protein>
<dbReference type="SUPFAM" id="SSF55073">
    <property type="entry name" value="Nucleotide cyclase"/>
    <property type="match status" value="1"/>
</dbReference>
<dbReference type="Gene3D" id="3.20.20.450">
    <property type="entry name" value="EAL domain"/>
    <property type="match status" value="1"/>
</dbReference>
<feature type="transmembrane region" description="Helical" evidence="1">
    <location>
        <begin position="68"/>
        <end position="86"/>
    </location>
</feature>
<dbReference type="RefSeq" id="WP_048690222.1">
    <property type="nucleotide sequence ID" value="NZ_KQ130484.1"/>
</dbReference>
<evidence type="ECO:0000256" key="1">
    <source>
        <dbReference type="SAM" id="Phobius"/>
    </source>
</evidence>
<dbReference type="PANTHER" id="PTHR33121">
    <property type="entry name" value="CYCLIC DI-GMP PHOSPHODIESTERASE PDEF"/>
    <property type="match status" value="1"/>
</dbReference>
<dbReference type="Gene3D" id="3.30.70.270">
    <property type="match status" value="1"/>
</dbReference>
<dbReference type="OrthoDB" id="6286573at2"/>
<dbReference type="AlphaFoldDB" id="A0A0J8GYD4"/>
<proteinExistence type="predicted"/>
<dbReference type="EMBL" id="LAZL01000005">
    <property type="protein sequence ID" value="KMT66249.1"/>
    <property type="molecule type" value="Genomic_DNA"/>
</dbReference>
<sequence length="677" mass="74903">MTSLIKSSKSFLKYLFLPLITLLTSFPALSQVDSLTDSLNLISVIFIPCLLLALGFSLIVLRKISAPTAILFSIFIGVTCLLNLSQSIDTQIYLTQVLFPLGLISLFACLLGLNKLDKKWRWLAISLLLVPTFFALNQFLALSSNFAANLINIALAVCFASFCLIKIKDSLIFTSALMLVLSSIFIEFKLHIDFDLVSILANLSAILLFFKFSQQCLESCSFNLGTAAKNTAASNIESEYINPVTGLANKNTLALSFKSNILSSQDTYALVVLKIEDLSSINQLLGFATGDTILIQTGLRINQKLTEIAEIPVLEQSRDELKLAHISGVRFAFWLNITKDRDLPNKIAVKIMQVLPEPIPYESIIISLSTSLGYAVYPNHGEDFESLFYKANLALTNNPNPHLINPFNLEYDLINKQQKSLAAQLPDAINKEQLELVAQPILNLSSKEIVSVEALIRWRHPSKGLIAPAEFINIAENTGLIHSISKWVIETGLAEVSKWQQASLNLSISINISSKDLLQHEFVDYIAEQLVLFNLPSSSLILEITESVIANNPEQSHAVIQRLDQMGIAVYLDDFGSGFTSLASLRNLAIAGLKIDQSFIANLTTSNRDNTIVTSIIDLARNLGFKIIAEGIEAEAIESRLIALECDYAQGFLYSKPIELHGFINWAKTWQPKQNVI</sequence>
<dbReference type="STRING" id="1513271.XM47_04445"/>
<dbReference type="Proteomes" id="UP000037600">
    <property type="component" value="Unassembled WGS sequence"/>
</dbReference>
<evidence type="ECO:0008006" key="6">
    <source>
        <dbReference type="Google" id="ProtNLM"/>
    </source>
</evidence>
<evidence type="ECO:0000259" key="2">
    <source>
        <dbReference type="PROSITE" id="PS50883"/>
    </source>
</evidence>